<keyword evidence="4" id="KW-1185">Reference proteome</keyword>
<proteinExistence type="predicted"/>
<feature type="domain" description="FAD dependent oxidoreductase" evidence="2">
    <location>
        <begin position="51"/>
        <end position="403"/>
    </location>
</feature>
<dbReference type="SUPFAM" id="SSF51905">
    <property type="entry name" value="FAD/NAD(P)-binding domain"/>
    <property type="match status" value="1"/>
</dbReference>
<gene>
    <name evidence="3" type="ORF">E4Z66_19305</name>
</gene>
<protein>
    <submittedName>
        <fullName evidence="3">FAD-dependent oxidoreductase</fullName>
    </submittedName>
</protein>
<evidence type="ECO:0000313" key="4">
    <source>
        <dbReference type="Proteomes" id="UP000306602"/>
    </source>
</evidence>
<reference evidence="3 4" key="1">
    <citation type="submission" date="2019-04" db="EMBL/GenBank/DDBJ databases">
        <title>Shimia ponticola sp. nov., isolated from seawater.</title>
        <authorList>
            <person name="Kim Y.-O."/>
            <person name="Yoon J.-H."/>
        </authorList>
    </citation>
    <scope>NUCLEOTIDE SEQUENCE [LARGE SCALE GENOMIC DNA]</scope>
    <source>
        <strain evidence="3 4">MYP11</strain>
    </source>
</reference>
<dbReference type="OrthoDB" id="9806601at2"/>
<evidence type="ECO:0000259" key="2">
    <source>
        <dbReference type="Pfam" id="PF01266"/>
    </source>
</evidence>
<sequence>MRNWVCRRGSRQRSTAIDGPCGTKAMSVEQIYWQADDPAEAEQEKAPDRTDIAVIGAGYTGLSVALHLARAGRHVVVFEAGGIGAGCSSRNGGMVGPSFHKLGSAGLIARYGEAKTLTIMREGIHALDYFEDFVAENALECDLQMRGRFRGARTVADYDAMGRETDWLSRNIGLPVAMVPRAEQSQEIGSTFYRGGAVYQRDGGIHPRKLLVALAQAARAAGVKIVAHCPVSAMRRDGTETTLQTAQGAVTATQVVVATNAYADARTPAMHRRIVAIQTAAVATEALSPQLMDSLTPKKRMFGETGRVFMWFRPSPDGRRFIFGGRIGRPGGAVDAQRKAFARSVQRVFPQLPDVQFTHVWSGNVAYTPDHSPHVGFEDGVWLAGGYCGSGVTRSIYFGMKLARKILQEKGSDTAFDDLPFHPVPFKPFSGRAASLMTRWYAHLDARDLRRDHNAG</sequence>
<organism evidence="3 4">
    <name type="scientific">Aliishimia ponticola</name>
    <dbReference type="NCBI Taxonomy" id="2499833"/>
    <lineage>
        <taxon>Bacteria</taxon>
        <taxon>Pseudomonadati</taxon>
        <taxon>Pseudomonadota</taxon>
        <taxon>Alphaproteobacteria</taxon>
        <taxon>Rhodobacterales</taxon>
        <taxon>Paracoccaceae</taxon>
        <taxon>Aliishimia</taxon>
    </lineage>
</organism>
<evidence type="ECO:0000313" key="3">
    <source>
        <dbReference type="EMBL" id="THH34261.1"/>
    </source>
</evidence>
<dbReference type="GO" id="GO:0005737">
    <property type="term" value="C:cytoplasm"/>
    <property type="evidence" value="ECO:0007669"/>
    <property type="project" value="TreeGrafter"/>
</dbReference>
<dbReference type="InterPro" id="IPR036188">
    <property type="entry name" value="FAD/NAD-bd_sf"/>
</dbReference>
<dbReference type="GO" id="GO:0016491">
    <property type="term" value="F:oxidoreductase activity"/>
    <property type="evidence" value="ECO:0007669"/>
    <property type="project" value="UniProtKB-KW"/>
</dbReference>
<keyword evidence="1" id="KW-0560">Oxidoreductase</keyword>
<dbReference type="PANTHER" id="PTHR13847">
    <property type="entry name" value="SARCOSINE DEHYDROGENASE-RELATED"/>
    <property type="match status" value="1"/>
</dbReference>
<name>A0A4S4N8G0_9RHOB</name>
<dbReference type="InterPro" id="IPR006076">
    <property type="entry name" value="FAD-dep_OxRdtase"/>
</dbReference>
<dbReference type="Gene3D" id="3.30.9.10">
    <property type="entry name" value="D-Amino Acid Oxidase, subunit A, domain 2"/>
    <property type="match status" value="1"/>
</dbReference>
<dbReference type="Gene3D" id="3.50.50.60">
    <property type="entry name" value="FAD/NAD(P)-binding domain"/>
    <property type="match status" value="1"/>
</dbReference>
<dbReference type="Pfam" id="PF01266">
    <property type="entry name" value="DAO"/>
    <property type="match status" value="1"/>
</dbReference>
<accession>A0A4S4N8G0</accession>
<comment type="caution">
    <text evidence="3">The sequence shown here is derived from an EMBL/GenBank/DDBJ whole genome shotgun (WGS) entry which is preliminary data.</text>
</comment>
<dbReference type="EMBL" id="SRKY01000008">
    <property type="protein sequence ID" value="THH34261.1"/>
    <property type="molecule type" value="Genomic_DNA"/>
</dbReference>
<evidence type="ECO:0000256" key="1">
    <source>
        <dbReference type="ARBA" id="ARBA00023002"/>
    </source>
</evidence>
<dbReference type="PANTHER" id="PTHR13847:SF281">
    <property type="entry name" value="FAD DEPENDENT OXIDOREDUCTASE DOMAIN-CONTAINING PROTEIN"/>
    <property type="match status" value="1"/>
</dbReference>
<dbReference type="Proteomes" id="UP000306602">
    <property type="component" value="Unassembled WGS sequence"/>
</dbReference>
<dbReference type="AlphaFoldDB" id="A0A4S4N8G0"/>